<gene>
    <name evidence="1" type="ORF">RZS28_15500</name>
</gene>
<organism evidence="1 2">
    <name type="scientific">Methylocapsa polymorpha</name>
    <dbReference type="NCBI Taxonomy" id="3080828"/>
    <lineage>
        <taxon>Bacteria</taxon>
        <taxon>Pseudomonadati</taxon>
        <taxon>Pseudomonadota</taxon>
        <taxon>Alphaproteobacteria</taxon>
        <taxon>Hyphomicrobiales</taxon>
        <taxon>Beijerinckiaceae</taxon>
        <taxon>Methylocapsa</taxon>
    </lineage>
</organism>
<dbReference type="RefSeq" id="WP_407338636.1">
    <property type="nucleotide sequence ID" value="NZ_CP136862.1"/>
</dbReference>
<keyword evidence="2" id="KW-1185">Reference proteome</keyword>
<reference evidence="1 2" key="1">
    <citation type="submission" date="2023-10" db="EMBL/GenBank/DDBJ databases">
        <title>Novel methanotroph of the genus Methylocapsa from a subarctic wetland.</title>
        <authorList>
            <person name="Belova S.E."/>
            <person name="Oshkin I.Y."/>
            <person name="Miroshnikov K."/>
            <person name="Dedysh S.N."/>
        </authorList>
    </citation>
    <scope>NUCLEOTIDE SEQUENCE [LARGE SCALE GENOMIC DNA]</scope>
    <source>
        <strain evidence="1 2">RX1</strain>
    </source>
</reference>
<accession>A0ABZ0HS12</accession>
<name>A0ABZ0HS12_9HYPH</name>
<dbReference type="EMBL" id="CP136862">
    <property type="protein sequence ID" value="WOJ89194.1"/>
    <property type="molecule type" value="Genomic_DNA"/>
</dbReference>
<evidence type="ECO:0000313" key="1">
    <source>
        <dbReference type="EMBL" id="WOJ89194.1"/>
    </source>
</evidence>
<proteinExistence type="predicted"/>
<protein>
    <submittedName>
        <fullName evidence="1">Uncharacterized protein</fullName>
    </submittedName>
</protein>
<dbReference type="Proteomes" id="UP001626536">
    <property type="component" value="Chromosome"/>
</dbReference>
<evidence type="ECO:0000313" key="2">
    <source>
        <dbReference type="Proteomes" id="UP001626536"/>
    </source>
</evidence>
<sequence length="58" mass="6192">MKAVLKILSGLMVVVGLTAFGLIATCLAERNPLPTAVIGAAWERHANFIPYDGAPLWN</sequence>